<reference evidence="3" key="1">
    <citation type="journal article" date="2019" name="Int. J. Syst. Evol. Microbiol.">
        <title>The Global Catalogue of Microorganisms (GCM) 10K type strain sequencing project: providing services to taxonomists for standard genome sequencing and annotation.</title>
        <authorList>
            <consortium name="The Broad Institute Genomics Platform"/>
            <consortium name="The Broad Institute Genome Sequencing Center for Infectious Disease"/>
            <person name="Wu L."/>
            <person name="Ma J."/>
        </authorList>
    </citation>
    <scope>NUCLEOTIDE SEQUENCE [LARGE SCALE GENOMIC DNA]</scope>
    <source>
        <strain evidence="3">KCTC 52677</strain>
    </source>
</reference>
<evidence type="ECO:0000313" key="2">
    <source>
        <dbReference type="EMBL" id="MFC3074673.1"/>
    </source>
</evidence>
<feature type="chain" id="PRO_5046201717" evidence="1">
    <location>
        <begin position="20"/>
        <end position="126"/>
    </location>
</feature>
<feature type="signal peptide" evidence="1">
    <location>
        <begin position="1"/>
        <end position="19"/>
    </location>
</feature>
<evidence type="ECO:0000256" key="1">
    <source>
        <dbReference type="SAM" id="SignalP"/>
    </source>
</evidence>
<dbReference type="RefSeq" id="WP_257317204.1">
    <property type="nucleotide sequence ID" value="NZ_JANFDG010000026.1"/>
</dbReference>
<evidence type="ECO:0000313" key="3">
    <source>
        <dbReference type="Proteomes" id="UP001595377"/>
    </source>
</evidence>
<proteinExistence type="predicted"/>
<sequence length="126" mass="13990">MRIAVVACTLVLSITATEAAEETRSRAEIISSGLGILAALTARCGDFSIDEDRLAAFLQSEEMPDPRRNADLDEHWSSGSLKMEREFKLLEYEGRDDRQISAWACASVLKGLADPENIYRDVVVRN</sequence>
<comment type="caution">
    <text evidence="2">The sequence shown here is derived from an EMBL/GenBank/DDBJ whole genome shotgun (WGS) entry which is preliminary data.</text>
</comment>
<keyword evidence="1" id="KW-0732">Signal</keyword>
<keyword evidence="3" id="KW-1185">Reference proteome</keyword>
<gene>
    <name evidence="2" type="ORF">ACFOHH_16295</name>
</gene>
<protein>
    <submittedName>
        <fullName evidence="2">Uncharacterized protein</fullName>
    </submittedName>
</protein>
<organism evidence="2 3">
    <name type="scientific">Shinella pollutisoli</name>
    <dbReference type="NCBI Taxonomy" id="2250594"/>
    <lineage>
        <taxon>Bacteria</taxon>
        <taxon>Pseudomonadati</taxon>
        <taxon>Pseudomonadota</taxon>
        <taxon>Alphaproteobacteria</taxon>
        <taxon>Hyphomicrobiales</taxon>
        <taxon>Rhizobiaceae</taxon>
        <taxon>Shinella</taxon>
    </lineage>
</organism>
<dbReference type="Proteomes" id="UP001595377">
    <property type="component" value="Unassembled WGS sequence"/>
</dbReference>
<accession>A0ABV7DJP5</accession>
<name>A0ABV7DJP5_9HYPH</name>
<dbReference type="EMBL" id="JBHRSP010000025">
    <property type="protein sequence ID" value="MFC3074673.1"/>
    <property type="molecule type" value="Genomic_DNA"/>
</dbReference>